<dbReference type="FunFam" id="3.90.45.10:FF:000003">
    <property type="entry name" value="Peptide deformylase"/>
    <property type="match status" value="1"/>
</dbReference>
<dbReference type="EC" id="3.5.1.88" evidence="7"/>
<evidence type="ECO:0000256" key="6">
    <source>
        <dbReference type="ARBA" id="ARBA00048875"/>
    </source>
</evidence>
<dbReference type="InterPro" id="IPR023635">
    <property type="entry name" value="Peptide_deformylase"/>
</dbReference>
<evidence type="ECO:0000256" key="3">
    <source>
        <dbReference type="ARBA" id="ARBA00022801"/>
    </source>
</evidence>
<dbReference type="GO" id="GO:0005739">
    <property type="term" value="C:mitochondrion"/>
    <property type="evidence" value="ECO:0007669"/>
    <property type="project" value="TreeGrafter"/>
</dbReference>
<sequence>MNLLAAPRDHGRGLLLLSTGGCPAVPLVCRSASSGGALQPPGWTSPPPRPGVVATPLQTPLIPAPALGLEPVTPPSAAGGCALPWSLRRLQLPAGAAAGLGPEPLVPMAACGARPPFAHVRSPWGPAWAGARPSCSASPWGALRRALLPPVCQAGHPVLRAAAAAVDPALIASADVQRLIRALVRVMRRLPCVGLSAPQLGVPLQLFVAELPERLHLATSPSLREARQMAPFPLKVFVNPAMRVLDSRLVSFPEGCASIAGFAACVPRFQAVQVSGLNEAGDAVFWQASGWAARILQHEMDHLQGILYIDKMESRTFVNTCWTELND</sequence>
<dbReference type="InterPro" id="IPR036821">
    <property type="entry name" value="Peptide_deformylase_sf"/>
</dbReference>
<evidence type="ECO:0000256" key="1">
    <source>
        <dbReference type="ARBA" id="ARBA00010759"/>
    </source>
</evidence>
<organism evidence="8 9">
    <name type="scientific">Gopherus agassizii</name>
    <name type="common">Agassiz's desert tortoise</name>
    <dbReference type="NCBI Taxonomy" id="38772"/>
    <lineage>
        <taxon>Eukaryota</taxon>
        <taxon>Metazoa</taxon>
        <taxon>Chordata</taxon>
        <taxon>Craniata</taxon>
        <taxon>Vertebrata</taxon>
        <taxon>Euteleostomi</taxon>
        <taxon>Archelosauria</taxon>
        <taxon>Testudinata</taxon>
        <taxon>Testudines</taxon>
        <taxon>Cryptodira</taxon>
        <taxon>Durocryptodira</taxon>
        <taxon>Testudinoidea</taxon>
        <taxon>Testudinidae</taxon>
        <taxon>Gopherus</taxon>
    </lineage>
</organism>
<dbReference type="Proteomes" id="UP000291020">
    <property type="component" value="Unassembled WGS sequence"/>
</dbReference>
<comment type="similarity">
    <text evidence="1 7">Belongs to the polypeptide deformylase family.</text>
</comment>
<dbReference type="Ensembl" id="ENSGAGT00000014647.1">
    <property type="protein sequence ID" value="ENSGAGP00000012780.1"/>
    <property type="gene ID" value="ENSGAGG00000009806.1"/>
</dbReference>
<keyword evidence="3 7" id="KW-0378">Hydrolase</keyword>
<reference evidence="8" key="3">
    <citation type="submission" date="2025-09" db="UniProtKB">
        <authorList>
            <consortium name="Ensembl"/>
        </authorList>
    </citation>
    <scope>IDENTIFICATION</scope>
</reference>
<dbReference type="CDD" id="cd00487">
    <property type="entry name" value="Pep_deformylase"/>
    <property type="match status" value="1"/>
</dbReference>
<protein>
    <recommendedName>
        <fullName evidence="7">Peptide deformylase</fullName>
        <ecNumber evidence="7">3.5.1.88</ecNumber>
    </recommendedName>
</protein>
<dbReference type="PRINTS" id="PR01576">
    <property type="entry name" value="PDEFORMYLASE"/>
</dbReference>
<reference evidence="9" key="1">
    <citation type="journal article" date="2017" name="PLoS ONE">
        <title>The Agassiz's desert tortoise genome provides a resource for the conservation of a threatened species.</title>
        <authorList>
            <person name="Tollis M."/>
            <person name="DeNardo D.F."/>
            <person name="Cornelius J.A."/>
            <person name="Dolby G.A."/>
            <person name="Edwards T."/>
            <person name="Henen B.T."/>
            <person name="Karl A.E."/>
            <person name="Murphy R.W."/>
            <person name="Kusumi K."/>
        </authorList>
    </citation>
    <scope>NUCLEOTIDE SEQUENCE [LARGE SCALE GENOMIC DNA]</scope>
</reference>
<dbReference type="GO" id="GO:0042586">
    <property type="term" value="F:peptide deformylase activity"/>
    <property type="evidence" value="ECO:0007669"/>
    <property type="project" value="UniProtKB-EC"/>
</dbReference>
<dbReference type="HAMAP" id="MF_00163">
    <property type="entry name" value="Pep_deformylase"/>
    <property type="match status" value="1"/>
</dbReference>
<dbReference type="SUPFAM" id="SSF56420">
    <property type="entry name" value="Peptide deformylase"/>
    <property type="match status" value="1"/>
</dbReference>
<dbReference type="Pfam" id="PF01327">
    <property type="entry name" value="Pep_deformylase"/>
    <property type="match status" value="1"/>
</dbReference>
<accession>A0A452HDC0</accession>
<evidence type="ECO:0000256" key="4">
    <source>
        <dbReference type="ARBA" id="ARBA00022917"/>
    </source>
</evidence>
<dbReference type="PANTHER" id="PTHR10458:SF2">
    <property type="entry name" value="PEPTIDE DEFORMYLASE, MITOCHONDRIAL"/>
    <property type="match status" value="1"/>
</dbReference>
<dbReference type="GO" id="GO:0006412">
    <property type="term" value="P:translation"/>
    <property type="evidence" value="ECO:0007669"/>
    <property type="project" value="UniProtKB-KW"/>
</dbReference>
<evidence type="ECO:0000256" key="2">
    <source>
        <dbReference type="ARBA" id="ARBA00022723"/>
    </source>
</evidence>
<evidence type="ECO:0000313" key="8">
    <source>
        <dbReference type="Ensembl" id="ENSGAGP00000012780.1"/>
    </source>
</evidence>
<keyword evidence="2 7" id="KW-0479">Metal-binding</keyword>
<name>A0A452HDC0_9SAUR</name>
<proteinExistence type="inferred from homology"/>
<keyword evidence="4 7" id="KW-0648">Protein biosynthesis</keyword>
<dbReference type="GO" id="GO:0046872">
    <property type="term" value="F:metal ion binding"/>
    <property type="evidence" value="ECO:0007669"/>
    <property type="project" value="UniProtKB-KW"/>
</dbReference>
<keyword evidence="9" id="KW-1185">Reference proteome</keyword>
<evidence type="ECO:0000256" key="5">
    <source>
        <dbReference type="ARBA" id="ARBA00037114"/>
    </source>
</evidence>
<dbReference type="STRING" id="38772.ENSGAGP00000012780"/>
<dbReference type="NCBIfam" id="NF001159">
    <property type="entry name" value="PRK00150.1-3"/>
    <property type="match status" value="1"/>
</dbReference>
<evidence type="ECO:0000313" key="9">
    <source>
        <dbReference type="Proteomes" id="UP000291020"/>
    </source>
</evidence>
<dbReference type="Gene3D" id="3.90.45.10">
    <property type="entry name" value="Peptide deformylase"/>
    <property type="match status" value="1"/>
</dbReference>
<reference evidence="8" key="2">
    <citation type="submission" date="2025-08" db="UniProtKB">
        <authorList>
            <consortium name="Ensembl"/>
        </authorList>
    </citation>
    <scope>IDENTIFICATION</scope>
</reference>
<comment type="function">
    <text evidence="5 7">Removes the formyl group from the N-terminal Met of newly synthesized proteins.</text>
</comment>
<dbReference type="PANTHER" id="PTHR10458">
    <property type="entry name" value="PEPTIDE DEFORMYLASE"/>
    <property type="match status" value="1"/>
</dbReference>
<evidence type="ECO:0000256" key="7">
    <source>
        <dbReference type="RuleBase" id="RU362111"/>
    </source>
</evidence>
<dbReference type="AlphaFoldDB" id="A0A452HDC0"/>
<comment type="catalytic activity">
    <reaction evidence="6 7">
        <text>N-terminal N-formyl-L-methionyl-[peptide] + H2O = N-terminal L-methionyl-[peptide] + formate</text>
        <dbReference type="Rhea" id="RHEA:24420"/>
        <dbReference type="Rhea" id="RHEA-COMP:10639"/>
        <dbReference type="Rhea" id="RHEA-COMP:10640"/>
        <dbReference type="ChEBI" id="CHEBI:15377"/>
        <dbReference type="ChEBI" id="CHEBI:15740"/>
        <dbReference type="ChEBI" id="CHEBI:49298"/>
        <dbReference type="ChEBI" id="CHEBI:64731"/>
        <dbReference type="EC" id="3.5.1.88"/>
    </reaction>
</comment>